<name>A0A4V2NV15_9PROT</name>
<dbReference type="Proteomes" id="UP000295443">
    <property type="component" value="Unassembled WGS sequence"/>
</dbReference>
<accession>A0A4V2NV15</accession>
<protein>
    <submittedName>
        <fullName evidence="2">DUF3617 family protein</fullName>
    </submittedName>
</protein>
<evidence type="ECO:0000313" key="2">
    <source>
        <dbReference type="EMBL" id="TCJ11766.1"/>
    </source>
</evidence>
<feature type="chain" id="PRO_5020721584" evidence="1">
    <location>
        <begin position="25"/>
        <end position="182"/>
    </location>
</feature>
<dbReference type="RefSeq" id="WP_131448625.1">
    <property type="nucleotide sequence ID" value="NZ_SJZB01000049.1"/>
</dbReference>
<dbReference type="Pfam" id="PF12276">
    <property type="entry name" value="DUF3617"/>
    <property type="match status" value="1"/>
</dbReference>
<sequence length="182" mass="19654">MTASKRILSILGLAVAAAAGSVQAADMPQRKSGLWEIKTSADGTPGMTVQMCVDQRQDDVSAQRDSNQGIRKQCSKIDTKRSGNTVVIDSVCKFDQTTATGHTVITGNLSSQYRMESTTQFSPPVHGMASNHAVMEGRWLGPCKPGQKHGSMTVTGMPGGGKFDIDPEMMKQMQKMQQQYGR</sequence>
<dbReference type="EMBL" id="SJZB01000049">
    <property type="protein sequence ID" value="TCJ11766.1"/>
    <property type="molecule type" value="Genomic_DNA"/>
</dbReference>
<keyword evidence="1" id="KW-0732">Signal</keyword>
<gene>
    <name evidence="2" type="ORF">EZJ19_13990</name>
</gene>
<feature type="signal peptide" evidence="1">
    <location>
        <begin position="1"/>
        <end position="24"/>
    </location>
</feature>
<proteinExistence type="predicted"/>
<comment type="caution">
    <text evidence="2">The sequence shown here is derived from an EMBL/GenBank/DDBJ whole genome shotgun (WGS) entry which is preliminary data.</text>
</comment>
<keyword evidence="3" id="KW-1185">Reference proteome</keyword>
<evidence type="ECO:0000313" key="3">
    <source>
        <dbReference type="Proteomes" id="UP000295443"/>
    </source>
</evidence>
<reference evidence="2 3" key="1">
    <citation type="submission" date="2019-03" db="EMBL/GenBank/DDBJ databases">
        <title>Genome sequence of Thiobacillaceae bacterium LSR1, a sulfur-oxidizing bacterium isolated from freshwater sediment.</title>
        <authorList>
            <person name="Li S."/>
        </authorList>
    </citation>
    <scope>NUCLEOTIDE SEQUENCE [LARGE SCALE GENOMIC DNA]</scope>
    <source>
        <strain evidence="2 3">LSR1</strain>
    </source>
</reference>
<dbReference type="OrthoDB" id="9181580at2"/>
<dbReference type="AlphaFoldDB" id="A0A4V2NV15"/>
<evidence type="ECO:0000256" key="1">
    <source>
        <dbReference type="SAM" id="SignalP"/>
    </source>
</evidence>
<dbReference type="InterPro" id="IPR022061">
    <property type="entry name" value="DUF3617"/>
</dbReference>
<organism evidence="2 3">
    <name type="scientific">Parasulfuritortus cantonensis</name>
    <dbReference type="NCBI Taxonomy" id="2528202"/>
    <lineage>
        <taxon>Bacteria</taxon>
        <taxon>Pseudomonadati</taxon>
        <taxon>Pseudomonadota</taxon>
        <taxon>Betaproteobacteria</taxon>
        <taxon>Nitrosomonadales</taxon>
        <taxon>Thiobacillaceae</taxon>
        <taxon>Parasulfuritortus</taxon>
    </lineage>
</organism>